<gene>
    <name evidence="7" type="primary">LOC102910872</name>
</gene>
<feature type="transmembrane region" description="Helical" evidence="6">
    <location>
        <begin position="190"/>
        <end position="211"/>
    </location>
</feature>
<dbReference type="PANTHER" id="PTHR46441:SF4">
    <property type="entry name" value="TRANSMEMBRANE EPIDIDYMAL PROTEIN 1A"/>
    <property type="match status" value="1"/>
</dbReference>
<dbReference type="GeneID" id="102910872"/>
<dbReference type="RefSeq" id="XP_006979975.1">
    <property type="nucleotide sequence ID" value="XM_006979913.4"/>
</dbReference>
<evidence type="ECO:0000256" key="2">
    <source>
        <dbReference type="ARBA" id="ARBA00006948"/>
    </source>
</evidence>
<dbReference type="GO" id="GO:0016020">
    <property type="term" value="C:membrane"/>
    <property type="evidence" value="ECO:0007669"/>
    <property type="project" value="UniProtKB-SubCell"/>
</dbReference>
<comment type="similarity">
    <text evidence="2">Belongs to the TMEM45 family.</text>
</comment>
<dbReference type="PANTHER" id="PTHR46441">
    <property type="entry name" value="TRANSMEMBRANE EPIDIDYMAL FAMILY MEMBER 3"/>
    <property type="match status" value="1"/>
</dbReference>
<dbReference type="Ensembl" id="ENSPEMT00000018532.2">
    <property type="protein sequence ID" value="ENSPEMP00000014263.1"/>
    <property type="gene ID" value="ENSPEMG00000014120.2"/>
</dbReference>
<feature type="transmembrane region" description="Helical" evidence="6">
    <location>
        <begin position="12"/>
        <end position="30"/>
    </location>
</feature>
<dbReference type="GeneTree" id="ENSGT00940000161715"/>
<evidence type="ECO:0000313" key="8">
    <source>
        <dbReference type="Proteomes" id="UP000694547"/>
    </source>
</evidence>
<dbReference type="AlphaFoldDB" id="A0A6I9LNN9"/>
<keyword evidence="4 6" id="KW-1133">Transmembrane helix</keyword>
<reference evidence="7" key="3">
    <citation type="submission" date="2025-09" db="UniProtKB">
        <authorList>
            <consortium name="Ensembl"/>
        </authorList>
    </citation>
    <scope>IDENTIFICATION</scope>
</reference>
<evidence type="ECO:0000256" key="5">
    <source>
        <dbReference type="ARBA" id="ARBA00023136"/>
    </source>
</evidence>
<feature type="transmembrane region" description="Helical" evidence="6">
    <location>
        <begin position="159"/>
        <end position="178"/>
    </location>
</feature>
<reference evidence="7" key="2">
    <citation type="submission" date="2025-08" db="UniProtKB">
        <authorList>
            <consortium name="Ensembl"/>
        </authorList>
    </citation>
    <scope>IDENTIFICATION</scope>
</reference>
<evidence type="ECO:0000256" key="4">
    <source>
        <dbReference type="ARBA" id="ARBA00022989"/>
    </source>
</evidence>
<reference evidence="7 8" key="1">
    <citation type="submission" date="2018-10" db="EMBL/GenBank/DDBJ databases">
        <title>Improved assembly of the deer mouse Peromyscus maniculatus genome.</title>
        <authorList>
            <person name="Lassance J.-M."/>
            <person name="Hoekstra H.E."/>
        </authorList>
    </citation>
    <scope>NUCLEOTIDE SEQUENCE [LARGE SCALE GENOMIC DNA]</scope>
</reference>
<evidence type="ECO:0000256" key="6">
    <source>
        <dbReference type="SAM" id="Phobius"/>
    </source>
</evidence>
<organism evidence="7 8">
    <name type="scientific">Peromyscus maniculatus bairdii</name>
    <name type="common">Prairie deer mouse</name>
    <dbReference type="NCBI Taxonomy" id="230844"/>
    <lineage>
        <taxon>Eukaryota</taxon>
        <taxon>Metazoa</taxon>
        <taxon>Chordata</taxon>
        <taxon>Craniata</taxon>
        <taxon>Vertebrata</taxon>
        <taxon>Euteleostomi</taxon>
        <taxon>Mammalia</taxon>
        <taxon>Eutheria</taxon>
        <taxon>Euarchontoglires</taxon>
        <taxon>Glires</taxon>
        <taxon>Rodentia</taxon>
        <taxon>Myomorpha</taxon>
        <taxon>Muroidea</taxon>
        <taxon>Cricetidae</taxon>
        <taxon>Neotominae</taxon>
        <taxon>Peromyscus</taxon>
    </lineage>
</organism>
<evidence type="ECO:0000313" key="7">
    <source>
        <dbReference type="Ensembl" id="ENSPEMP00000014263.1"/>
    </source>
</evidence>
<dbReference type="InterPro" id="IPR006904">
    <property type="entry name" value="DUF716"/>
</dbReference>
<sequence length="305" mass="34862">MGDFIGHVCPGLFLALYGLYQAIVVSRAMIFSDSLLYPSYLSKNKGRWARLWQIAHTGCLKAVTGSLLIVYEITSVEGGLKLMSKEMPPRFMFPKQWQHLTMFVLLTLDGCTEIVSKNVLRQRWVVLERGSTVLAIYVLLLLLVSHVKDSSGVELQVHSLLILLVFLLMLVLTAELWAPEMLHLWMIETFLFLMMGTWLMQAGFILFRPVSGYPWEDDDISDIMFVTTFFCWHVMINALCLVGVYGFSSFWHRYYSPSLRLGAFKKALYHESSSGTFYQLVQDAEQQDKDDQVLLPSKSSPCDRA</sequence>
<feature type="transmembrane region" description="Helical" evidence="6">
    <location>
        <begin position="223"/>
        <end position="247"/>
    </location>
</feature>
<comment type="subcellular location">
    <subcellularLocation>
        <location evidence="1">Membrane</location>
        <topology evidence="1">Multi-pass membrane protein</topology>
    </subcellularLocation>
</comment>
<feature type="transmembrane region" description="Helical" evidence="6">
    <location>
        <begin position="127"/>
        <end position="147"/>
    </location>
</feature>
<name>A0A6I9LNN9_PERMB</name>
<keyword evidence="5 6" id="KW-0472">Membrane</keyword>
<accession>A0A6I9LNN9</accession>
<keyword evidence="3 6" id="KW-0812">Transmembrane</keyword>
<dbReference type="Proteomes" id="UP000694547">
    <property type="component" value="Chromosome 11"/>
</dbReference>
<evidence type="ECO:0000256" key="1">
    <source>
        <dbReference type="ARBA" id="ARBA00004141"/>
    </source>
</evidence>
<keyword evidence="8" id="KW-1185">Reference proteome</keyword>
<dbReference type="Pfam" id="PF04819">
    <property type="entry name" value="DUF716"/>
    <property type="match status" value="1"/>
</dbReference>
<proteinExistence type="inferred from homology"/>
<evidence type="ECO:0000256" key="3">
    <source>
        <dbReference type="ARBA" id="ARBA00022692"/>
    </source>
</evidence>
<protein>
    <submittedName>
        <fullName evidence="7">Transmembrane epididymal protein 1A</fullName>
    </submittedName>
</protein>
<dbReference type="OrthoDB" id="551896at2759"/>